<evidence type="ECO:0000313" key="3">
    <source>
        <dbReference type="Proteomes" id="UP000005496"/>
    </source>
</evidence>
<reference evidence="2" key="1">
    <citation type="submission" date="2010-05" db="EMBL/GenBank/DDBJ databases">
        <title>The draft genome of Desulfonatronospira thiodismutans ASO3-1.</title>
        <authorList>
            <consortium name="US DOE Joint Genome Institute (JGI-PGF)"/>
            <person name="Lucas S."/>
            <person name="Copeland A."/>
            <person name="Lapidus A."/>
            <person name="Cheng J.-F."/>
            <person name="Bruce D."/>
            <person name="Goodwin L."/>
            <person name="Pitluck S."/>
            <person name="Chertkov O."/>
            <person name="Brettin T."/>
            <person name="Detter J.C."/>
            <person name="Han C."/>
            <person name="Land M.L."/>
            <person name="Hauser L."/>
            <person name="Kyrpides N."/>
            <person name="Mikhailova N."/>
            <person name="Muyzer G."/>
            <person name="Woyke T."/>
        </authorList>
    </citation>
    <scope>NUCLEOTIDE SEQUENCE [LARGE SCALE GENOMIC DNA]</scope>
    <source>
        <strain evidence="2">ASO3-1</strain>
    </source>
</reference>
<comment type="caution">
    <text evidence="2">The sequence shown here is derived from an EMBL/GenBank/DDBJ whole genome shotgun (WGS) entry which is preliminary data.</text>
</comment>
<keyword evidence="1" id="KW-1133">Transmembrane helix</keyword>
<keyword evidence="3" id="KW-1185">Reference proteome</keyword>
<dbReference type="OrthoDB" id="5472316at2"/>
<name>D6SJT5_9BACT</name>
<accession>D6SJT5</accession>
<keyword evidence="1" id="KW-0472">Membrane</keyword>
<dbReference type="EMBL" id="ACJN02000001">
    <property type="protein sequence ID" value="EFI36138.1"/>
    <property type="molecule type" value="Genomic_DNA"/>
</dbReference>
<sequence length="85" mass="9605">MEELFLSASVIIVLLIVLLALLIAILIAPLLIWRNTNRTNRLLVLIALQSGVPPKHVKEVYRMPGSDMSSVFNKLEIDNDFSFKK</sequence>
<gene>
    <name evidence="2" type="ORF">Dthio_PD3592</name>
</gene>
<protein>
    <submittedName>
        <fullName evidence="2">Uncharacterized protein</fullName>
    </submittedName>
</protein>
<evidence type="ECO:0000313" key="2">
    <source>
        <dbReference type="EMBL" id="EFI36138.1"/>
    </source>
</evidence>
<dbReference type="RefSeq" id="WP_008869263.1">
    <property type="nucleotide sequence ID" value="NZ_ACJN02000001.1"/>
</dbReference>
<feature type="transmembrane region" description="Helical" evidence="1">
    <location>
        <begin position="6"/>
        <end position="33"/>
    </location>
</feature>
<keyword evidence="1" id="KW-0812">Transmembrane</keyword>
<evidence type="ECO:0000256" key="1">
    <source>
        <dbReference type="SAM" id="Phobius"/>
    </source>
</evidence>
<proteinExistence type="predicted"/>
<dbReference type="AlphaFoldDB" id="D6SJT5"/>
<dbReference type="Proteomes" id="UP000005496">
    <property type="component" value="Unassembled WGS sequence"/>
</dbReference>
<organism evidence="2 3">
    <name type="scientific">Desulfonatronospira thiodismutans ASO3-1</name>
    <dbReference type="NCBI Taxonomy" id="555779"/>
    <lineage>
        <taxon>Bacteria</taxon>
        <taxon>Pseudomonadati</taxon>
        <taxon>Thermodesulfobacteriota</taxon>
        <taxon>Desulfovibrionia</taxon>
        <taxon>Desulfovibrionales</taxon>
        <taxon>Desulfonatronovibrionaceae</taxon>
        <taxon>Desulfonatronospira</taxon>
    </lineage>
</organism>